<evidence type="ECO:0000313" key="7">
    <source>
        <dbReference type="Proteomes" id="UP000027178"/>
    </source>
</evidence>
<reference evidence="6 7" key="1">
    <citation type="submission" date="2014-05" db="EMBL/GenBank/DDBJ databases">
        <title>Draft Genome Sequence of Kitasatospora cheerisanensis KCTC 2395.</title>
        <authorList>
            <person name="Nam D.H."/>
        </authorList>
    </citation>
    <scope>NUCLEOTIDE SEQUENCE [LARGE SCALE GENOMIC DNA]</scope>
    <source>
        <strain evidence="6 7">KCTC 2395</strain>
    </source>
</reference>
<sequence length="396" mass="43503">MQEPAPAQPETCSALLEPPRARYRRWIADRPRQVVLQPTTFCNLDCSYCYLPGRGVKTTMPLQVAEAVARSVAELTDAGGPPVRIIWHAGEPLALGRTRFAELLAPFEPLRAAGRVQHAVQTNATLINRRWCDLFTAHGVRVGVSIDGPRALNARRVDRAGRPAFDRILRGIDTLREHGLPFSVISVVGRENLNAPEALLDFLASLGCRSIGLNIEEQEGVNTSRATPDLHDTVGFWARVLAWSHAHPDAPPVRELDRLGTYLRMTRDGTRPQWEDARHDPIPTVAASGDVVLLSPELADTTAPAHDDFRAGNVLQQSLAAILADAHRLRYVAEFLTGLDNCRAGCEFFDFCRGSQAGNRYFEHGTFTATETAYCRSTEQALVLAAADTTRKDTAA</sequence>
<organism evidence="6 7">
    <name type="scientific">Kitasatospora cheerisanensis KCTC 2395</name>
    <dbReference type="NCBI Taxonomy" id="1348663"/>
    <lineage>
        <taxon>Bacteria</taxon>
        <taxon>Bacillati</taxon>
        <taxon>Actinomycetota</taxon>
        <taxon>Actinomycetes</taxon>
        <taxon>Kitasatosporales</taxon>
        <taxon>Streptomycetaceae</taxon>
        <taxon>Kitasatospora</taxon>
    </lineage>
</organism>
<dbReference type="CDD" id="cd01335">
    <property type="entry name" value="Radical_SAM"/>
    <property type="match status" value="1"/>
</dbReference>
<evidence type="ECO:0000256" key="1">
    <source>
        <dbReference type="ARBA" id="ARBA00022691"/>
    </source>
</evidence>
<proteinExistence type="predicted"/>
<dbReference type="HOGENOM" id="CLU_009273_10_0_11"/>
<feature type="domain" description="Radical SAM core" evidence="5">
    <location>
        <begin position="28"/>
        <end position="250"/>
    </location>
</feature>
<dbReference type="SMART" id="SM00729">
    <property type="entry name" value="Elp3"/>
    <property type="match status" value="1"/>
</dbReference>
<accession>A0A066Z5Y0</accession>
<dbReference type="Gene3D" id="3.20.20.70">
    <property type="entry name" value="Aldolase class I"/>
    <property type="match status" value="1"/>
</dbReference>
<dbReference type="eggNOG" id="COG0641">
    <property type="taxonomic scope" value="Bacteria"/>
</dbReference>
<keyword evidence="7" id="KW-1185">Reference proteome</keyword>
<dbReference type="Pfam" id="PF04055">
    <property type="entry name" value="Radical_SAM"/>
    <property type="match status" value="1"/>
</dbReference>
<dbReference type="SFLD" id="SFLDG01386">
    <property type="entry name" value="main_SPASM_domain-containing"/>
    <property type="match status" value="1"/>
</dbReference>
<evidence type="ECO:0000256" key="2">
    <source>
        <dbReference type="ARBA" id="ARBA00022723"/>
    </source>
</evidence>
<dbReference type="PROSITE" id="PS51918">
    <property type="entry name" value="RADICAL_SAM"/>
    <property type="match status" value="1"/>
</dbReference>
<comment type="caution">
    <text evidence="6">The sequence shown here is derived from an EMBL/GenBank/DDBJ whole genome shotgun (WGS) entry which is preliminary data.</text>
</comment>
<dbReference type="InterPro" id="IPR006638">
    <property type="entry name" value="Elp3/MiaA/NifB-like_rSAM"/>
</dbReference>
<keyword evidence="2" id="KW-0479">Metal-binding</keyword>
<dbReference type="GO" id="GO:0051536">
    <property type="term" value="F:iron-sulfur cluster binding"/>
    <property type="evidence" value="ECO:0007669"/>
    <property type="project" value="UniProtKB-KW"/>
</dbReference>
<dbReference type="PANTHER" id="PTHR43273:SF8">
    <property type="entry name" value="RADICAL SAM DOMAIN PROTEIN"/>
    <property type="match status" value="1"/>
</dbReference>
<evidence type="ECO:0000259" key="5">
    <source>
        <dbReference type="PROSITE" id="PS51918"/>
    </source>
</evidence>
<dbReference type="GO" id="GO:0016491">
    <property type="term" value="F:oxidoreductase activity"/>
    <property type="evidence" value="ECO:0007669"/>
    <property type="project" value="InterPro"/>
</dbReference>
<keyword evidence="4" id="KW-0411">Iron-sulfur</keyword>
<evidence type="ECO:0000256" key="3">
    <source>
        <dbReference type="ARBA" id="ARBA00023004"/>
    </source>
</evidence>
<dbReference type="SFLD" id="SFLDG01072">
    <property type="entry name" value="dehydrogenase_like"/>
    <property type="match status" value="1"/>
</dbReference>
<dbReference type="AlphaFoldDB" id="A0A066Z5Y0"/>
<dbReference type="InterPro" id="IPR007197">
    <property type="entry name" value="rSAM"/>
</dbReference>
<protein>
    <recommendedName>
        <fullName evidence="5">Radical SAM core domain-containing protein</fullName>
    </recommendedName>
</protein>
<dbReference type="NCBIfam" id="NF041718">
    <property type="entry name" value="rSAM_phane_AMC"/>
    <property type="match status" value="1"/>
</dbReference>
<dbReference type="SFLD" id="SFLDG01067">
    <property type="entry name" value="SPASM/twitch_domain_containing"/>
    <property type="match status" value="1"/>
</dbReference>
<keyword evidence="3" id="KW-0408">Iron</keyword>
<evidence type="ECO:0000313" key="6">
    <source>
        <dbReference type="EMBL" id="KDN85585.1"/>
    </source>
</evidence>
<dbReference type="GO" id="GO:0046872">
    <property type="term" value="F:metal ion binding"/>
    <property type="evidence" value="ECO:0007669"/>
    <property type="project" value="UniProtKB-KW"/>
</dbReference>
<dbReference type="SFLD" id="SFLDS00029">
    <property type="entry name" value="Radical_SAM"/>
    <property type="match status" value="1"/>
</dbReference>
<dbReference type="Proteomes" id="UP000027178">
    <property type="component" value="Unassembled WGS sequence"/>
</dbReference>
<name>A0A066Z5Y0_9ACTN</name>
<keyword evidence="1" id="KW-0949">S-adenosyl-L-methionine</keyword>
<gene>
    <name evidence="6" type="ORF">KCH_26020</name>
</gene>
<dbReference type="InterPro" id="IPR058240">
    <property type="entry name" value="rSAM_sf"/>
</dbReference>
<dbReference type="InterPro" id="IPR013785">
    <property type="entry name" value="Aldolase_TIM"/>
</dbReference>
<evidence type="ECO:0000256" key="4">
    <source>
        <dbReference type="ARBA" id="ARBA00023014"/>
    </source>
</evidence>
<dbReference type="RefSeq" id="WP_208865945.1">
    <property type="nucleotide sequence ID" value="NZ_KK853997.1"/>
</dbReference>
<dbReference type="SUPFAM" id="SSF102114">
    <property type="entry name" value="Radical SAM enzymes"/>
    <property type="match status" value="1"/>
</dbReference>
<dbReference type="EMBL" id="JNBY01000081">
    <property type="protein sequence ID" value="KDN85585.1"/>
    <property type="molecule type" value="Genomic_DNA"/>
</dbReference>
<dbReference type="PATRIC" id="fig|1348663.4.peg.2512"/>
<dbReference type="PANTHER" id="PTHR43273">
    <property type="entry name" value="ANAEROBIC SULFATASE-MATURATING ENZYME HOMOLOG ASLB-RELATED"/>
    <property type="match status" value="1"/>
</dbReference>
<dbReference type="InterPro" id="IPR023867">
    <property type="entry name" value="Sulphatase_maturase_rSAM"/>
</dbReference>